<evidence type="ECO:0000256" key="3">
    <source>
        <dbReference type="ARBA" id="ARBA00022525"/>
    </source>
</evidence>
<dbReference type="InterPro" id="IPR050440">
    <property type="entry name" value="Laminin/Netrin_ECM"/>
</dbReference>
<keyword evidence="8" id="KW-0130">Cell adhesion</keyword>
<dbReference type="FunFam" id="2.10.25.10:FF:000209">
    <property type="entry name" value="Laminin subunit alpha 5"/>
    <property type="match status" value="1"/>
</dbReference>
<evidence type="ECO:0000256" key="8">
    <source>
        <dbReference type="ARBA" id="ARBA00022889"/>
    </source>
</evidence>
<dbReference type="GO" id="GO:0070831">
    <property type="term" value="P:basement membrane assembly"/>
    <property type="evidence" value="ECO:0007669"/>
    <property type="project" value="TreeGrafter"/>
</dbReference>
<dbReference type="EMBL" id="JXXN02001848">
    <property type="protein sequence ID" value="THD23959.1"/>
    <property type="molecule type" value="Genomic_DNA"/>
</dbReference>
<comment type="caution">
    <text evidence="14">Lacks conserved residue(s) required for the propagation of feature annotation.</text>
</comment>
<evidence type="ECO:0000256" key="6">
    <source>
        <dbReference type="ARBA" id="ARBA00022737"/>
    </source>
</evidence>
<feature type="disulfide bond" evidence="14">
    <location>
        <begin position="749"/>
        <end position="766"/>
    </location>
</feature>
<dbReference type="Gene3D" id="2.10.25.10">
    <property type="entry name" value="Laminin"/>
    <property type="match status" value="9"/>
</dbReference>
<feature type="domain" description="Laminin EGF-like" evidence="18">
    <location>
        <begin position="747"/>
        <end position="794"/>
    </location>
</feature>
<dbReference type="InterPro" id="IPR000742">
    <property type="entry name" value="EGF"/>
</dbReference>
<dbReference type="SMART" id="SM00181">
    <property type="entry name" value="EGF"/>
    <property type="match status" value="6"/>
</dbReference>
<gene>
    <name evidence="20" type="ORF">D915_005443</name>
</gene>
<dbReference type="Proteomes" id="UP000230066">
    <property type="component" value="Unassembled WGS sequence"/>
</dbReference>
<evidence type="ECO:0000256" key="17">
    <source>
        <dbReference type="SAM" id="SignalP"/>
    </source>
</evidence>
<keyword evidence="12" id="KW-0966">Cell projection</keyword>
<accession>A0A4E0R5Y7</accession>
<feature type="chain" id="PRO_5020031105" evidence="17">
    <location>
        <begin position="25"/>
        <end position="1776"/>
    </location>
</feature>
<evidence type="ECO:0000256" key="14">
    <source>
        <dbReference type="PROSITE-ProRule" id="PRU00460"/>
    </source>
</evidence>
<protein>
    <submittedName>
        <fullName evidence="20">Laminin subunit beta 1</fullName>
    </submittedName>
</protein>
<feature type="domain" description="Laminin EGF-like" evidence="18">
    <location>
        <begin position="411"/>
        <end position="470"/>
    </location>
</feature>
<feature type="domain" description="Laminin EGF-like" evidence="18">
    <location>
        <begin position="996"/>
        <end position="1047"/>
    </location>
</feature>
<evidence type="ECO:0000256" key="2">
    <source>
        <dbReference type="ARBA" id="ARBA00004316"/>
    </source>
</evidence>
<feature type="disulfide bond" evidence="14">
    <location>
        <begin position="872"/>
        <end position="886"/>
    </location>
</feature>
<dbReference type="SMART" id="SM00180">
    <property type="entry name" value="EGF_Lam"/>
    <property type="match status" value="13"/>
</dbReference>
<evidence type="ECO:0000256" key="16">
    <source>
        <dbReference type="SAM" id="MobiDB-lite"/>
    </source>
</evidence>
<evidence type="ECO:0000256" key="12">
    <source>
        <dbReference type="ARBA" id="ARBA00023273"/>
    </source>
</evidence>
<sequence>MSVLSLPSCILTLFVISAILYSDGEEYSCENTICNPRAGDLLIGRESSLWASSTCGLHEVEAYCVVTTSDKSFCKECTSAQPYNAITNPESHRIENVVSRVPSNPGRWWQSQNGLHNVSIQLNLDTQFQFISTILRFKTYRPAAMYLERSYDFGRTWKRYAYFSNDCKRDFPTVPEGSRKSLTDVTCTGVYSQLTPSEGGVVAYMAAPSEMHESWPQYSKERMNLTAVTNLRAVFTRLNTLGDMRMDSSLLTKRKYYYALFEWNVWGRCTCFGHAVRCKPKSKAEVIKPEKVYGVCECTHNTAGENCETCAEFYWNKPWRPATRDSANACERCNCNNHASACYFNPVLYIKSGNVSGGNCHGCEHNTEGPNCEFCQPNFYRHPSYPIDHPNTCQHLAVLPETFFISFYPACNCHTDGTLYGGFCQQYTIPEQDLVAGRCLCKKNVGGEKCDRCKVGHWNFQATNPDGCETCSCNMMGTLDNGGCDPYTGLCTCKRFVGGPNCDQCLLNLFKRDIKLVPSFLGNQEGYFNLTMAPLGCQECACSQLGSKNAICDRISGQCECKTGFTGRDCSQVEDGYFVRPPHEVIDRPGEKEISLDGPRGEGRFVIVLDVDPKQFGEGDRWTIIVKPYQHGATRCQNPSQTVNVYQDTSKIIISDVCLEAGLPIILRIMPESQPSGPYTEILITDIVLVPTDDSGLARRCEVFRELAMEILSGRRDDRSGLPAECEVYFRLPRVSWRETGSSAEPCMCNITGSYTDVCDKATGQCSCKPGVAGRRCDQCALYHYDFSANGCKNCSCDPQGSVSLQCNPATSLCDCRPGIMGKHCDICKPGSWDFPVCRPCICNGFSDICDQKTGACEGCSQNTGGHNCERCREGFYGDPLRGTPCKPCSCPGGGVNHATECVMGSLQEQICYCKPGYTGARCSECAMNHYGNPTELGGSCLPCQCSGNIALNEPGGCDPITGRCLKCLHNSEGYNCEICQLGFWGDATRQMCQPCNCFPRGTVDEGKSGCNRENGQCPCLPNVIGARCYECSPGFFNLTSGRGCESCQCDSTGSLDQHCDPIGGQCRCKSDRSGRKCDQCRRLFYGNPHHPDGCKPCDCDTRGALGDSCDPQTGQCICRIGIAGRRCDRCSRGTQGILPNCQPCGECWTDWDEAIDNVIAELNRLQNQTGRQLPPDLTILFDSLVTLIEQIENMPWMKADDAKIQELGQLLTKMETVIKVLNALDSSPDSLTALEDVLPQQLNDELTRFEQVTLLKQRLKDLHTRLSDMTEEASELRRQNPLGANIAVQNALKQAQQVKEMQRGIDAQKSLLESRGQKLDAEVNAVQTRGNTLVEGWTQLDRRIGEFRDEIRQINRLLCGDNGVRPVDDADPKVCPSSCGGAACDPVTRWIGLKTLPQQQSPQTLVRRTRFTRDASGDMTTDPDYWAGLLGGCGVNTGCDASIGGRLRNLMEQYLELQIRLVGAVQAVYRAENLILKVHMDRKKAEERVSNVTQEANALKDRLNTMYNVTDTLISNAENFSTIYGNLTKDLFDELVEKIQGAKLNVTTSDARKLVSELDQLAKQLESRVQEILTETDNERRVSRKLLEQAEMVSGKQVNQYISSRFQLNESVSGLDAEKGIFARESSAQADQAREASEKAVKLLANANMARKDSVDTLRELENMDISFKQLEEKMTELDRLMKKLDTGDKLPDDGTDEEDSSPSFADPTKLMQEIQNYTTALEKDTEEIKVITSNLKQLETESATLHQEMNNYVEQFNRMAEHLSKHTKFHRTCK</sequence>
<feature type="disulfide bond" evidence="14">
    <location>
        <begin position="747"/>
        <end position="759"/>
    </location>
</feature>
<evidence type="ECO:0000259" key="18">
    <source>
        <dbReference type="PROSITE" id="PS50027"/>
    </source>
</evidence>
<dbReference type="FunFam" id="2.10.25.10:FF:000130">
    <property type="entry name" value="Laminin subunit beta 1"/>
    <property type="match status" value="1"/>
</dbReference>
<evidence type="ECO:0000256" key="10">
    <source>
        <dbReference type="ARBA" id="ARBA00023157"/>
    </source>
</evidence>
<evidence type="ECO:0000256" key="13">
    <source>
        <dbReference type="ARBA" id="ARBA00023292"/>
    </source>
</evidence>
<feature type="signal peptide" evidence="17">
    <location>
        <begin position="1"/>
        <end position="24"/>
    </location>
</feature>
<proteinExistence type="predicted"/>
<feature type="disulfide bond" evidence="14">
    <location>
        <begin position="860"/>
        <end position="869"/>
    </location>
</feature>
<feature type="disulfide bond" evidence="14">
    <location>
        <begin position="1048"/>
        <end position="1060"/>
    </location>
</feature>
<dbReference type="Gene3D" id="2.60.120.260">
    <property type="entry name" value="Galactose-binding domain-like"/>
    <property type="match status" value="1"/>
</dbReference>
<dbReference type="Gene3D" id="2.170.300.10">
    <property type="entry name" value="Tie2 ligand-binding domain superfamily"/>
    <property type="match status" value="2"/>
</dbReference>
<feature type="domain" description="Laminin N-terminal" evidence="19">
    <location>
        <begin position="30"/>
        <end position="268"/>
    </location>
</feature>
<feature type="disulfide bond" evidence="14">
    <location>
        <begin position="968"/>
        <end position="977"/>
    </location>
</feature>
<dbReference type="InterPro" id="IPR008211">
    <property type="entry name" value="Laminin_N"/>
</dbReference>
<feature type="domain" description="Laminin EGF-like" evidence="18">
    <location>
        <begin position="1048"/>
        <end position="1097"/>
    </location>
</feature>
<dbReference type="GO" id="GO:0043256">
    <property type="term" value="C:laminin complex"/>
    <property type="evidence" value="ECO:0007669"/>
    <property type="project" value="TreeGrafter"/>
</dbReference>
<feature type="coiled-coil region" evidence="15">
    <location>
        <begin position="1723"/>
        <end position="1757"/>
    </location>
</feature>
<keyword evidence="5 17" id="KW-0732">Signal</keyword>
<keyword evidence="7" id="KW-0084">Basement membrane</keyword>
<feature type="disulfide bond" evidence="14">
    <location>
        <begin position="441"/>
        <end position="450"/>
    </location>
</feature>
<feature type="disulfide bond" evidence="14">
    <location>
        <begin position="816"/>
        <end position="825"/>
    </location>
</feature>
<feature type="domain" description="Laminin EGF-like" evidence="18">
    <location>
        <begin position="795"/>
        <end position="840"/>
    </location>
</feature>
<comment type="caution">
    <text evidence="20">The sequence shown here is derived from an EMBL/GenBank/DDBJ whole genome shotgun (WGS) entry which is preliminary data.</text>
</comment>
<feature type="disulfide bond" evidence="14">
    <location>
        <begin position="1050"/>
        <end position="1067"/>
    </location>
</feature>
<evidence type="ECO:0000256" key="15">
    <source>
        <dbReference type="SAM" id="Coils"/>
    </source>
</evidence>
<dbReference type="Pfam" id="PF00053">
    <property type="entry name" value="EGF_laminin"/>
    <property type="match status" value="12"/>
</dbReference>
<evidence type="ECO:0000259" key="19">
    <source>
        <dbReference type="PROSITE" id="PS51117"/>
    </source>
</evidence>
<dbReference type="GO" id="GO:0009887">
    <property type="term" value="P:animal organ morphogenesis"/>
    <property type="evidence" value="ECO:0007669"/>
    <property type="project" value="TreeGrafter"/>
</dbReference>
<evidence type="ECO:0000256" key="11">
    <source>
        <dbReference type="ARBA" id="ARBA00023180"/>
    </source>
</evidence>
<dbReference type="FunFam" id="2.10.25.10:FF:000105">
    <property type="entry name" value="laminin subunit gamma-1"/>
    <property type="match status" value="2"/>
</dbReference>
<keyword evidence="6" id="KW-0677">Repeat</keyword>
<feature type="disulfide bond" evidence="14">
    <location>
        <begin position="1100"/>
        <end position="1117"/>
    </location>
</feature>
<feature type="domain" description="Laminin EGF-like" evidence="18">
    <location>
        <begin position="1098"/>
        <end position="1144"/>
    </location>
</feature>
<keyword evidence="21" id="KW-1185">Reference proteome</keyword>
<evidence type="ECO:0000256" key="4">
    <source>
        <dbReference type="ARBA" id="ARBA00022530"/>
    </source>
</evidence>
<feature type="disulfide bond" evidence="14">
    <location>
        <begin position="1098"/>
        <end position="1110"/>
    </location>
</feature>
<feature type="coiled-coil region" evidence="15">
    <location>
        <begin position="1253"/>
        <end position="1280"/>
    </location>
</feature>
<dbReference type="PROSITE" id="PS01248">
    <property type="entry name" value="EGF_LAM_1"/>
    <property type="match status" value="5"/>
</dbReference>
<feature type="disulfide bond" evidence="14">
    <location>
        <begin position="1069"/>
        <end position="1078"/>
    </location>
</feature>
<dbReference type="GO" id="GO:0009888">
    <property type="term" value="P:tissue development"/>
    <property type="evidence" value="ECO:0007669"/>
    <property type="project" value="TreeGrafter"/>
</dbReference>
<dbReference type="PANTHER" id="PTHR10574">
    <property type="entry name" value="NETRIN/LAMININ-RELATED"/>
    <property type="match status" value="1"/>
</dbReference>
<dbReference type="InterPro" id="IPR002049">
    <property type="entry name" value="LE_dom"/>
</dbReference>
<dbReference type="PROSITE" id="PS50027">
    <property type="entry name" value="EGF_LAM_2"/>
    <property type="match status" value="8"/>
</dbReference>
<dbReference type="GO" id="GO:0016477">
    <property type="term" value="P:cell migration"/>
    <property type="evidence" value="ECO:0007669"/>
    <property type="project" value="TreeGrafter"/>
</dbReference>
<keyword evidence="10 14" id="KW-1015">Disulfide bond</keyword>
<dbReference type="FunFam" id="2.10.25.10:FF:000090">
    <property type="entry name" value="laminin subunit alpha"/>
    <property type="match status" value="2"/>
</dbReference>
<reference evidence="20" key="1">
    <citation type="submission" date="2019-03" db="EMBL/GenBank/DDBJ databases">
        <title>Improved annotation for the trematode Fasciola hepatica.</title>
        <authorList>
            <person name="Choi Y.-J."/>
            <person name="Martin J."/>
            <person name="Mitreva M."/>
        </authorList>
    </citation>
    <scope>NUCLEOTIDE SEQUENCE [LARGE SCALE GENOMIC DNA]</scope>
</reference>
<evidence type="ECO:0000313" key="21">
    <source>
        <dbReference type="Proteomes" id="UP000230066"/>
    </source>
</evidence>
<dbReference type="GO" id="GO:0034446">
    <property type="term" value="P:substrate adhesion-dependent cell spreading"/>
    <property type="evidence" value="ECO:0007669"/>
    <property type="project" value="TreeGrafter"/>
</dbReference>
<organism evidence="20 21">
    <name type="scientific">Fasciola hepatica</name>
    <name type="common">Liver fluke</name>
    <dbReference type="NCBI Taxonomy" id="6192"/>
    <lineage>
        <taxon>Eukaryota</taxon>
        <taxon>Metazoa</taxon>
        <taxon>Spiralia</taxon>
        <taxon>Lophotrochozoa</taxon>
        <taxon>Platyhelminthes</taxon>
        <taxon>Trematoda</taxon>
        <taxon>Digenea</taxon>
        <taxon>Plagiorchiida</taxon>
        <taxon>Echinostomata</taxon>
        <taxon>Echinostomatoidea</taxon>
        <taxon>Fasciolidae</taxon>
        <taxon>Fasciola</taxon>
    </lineage>
</organism>
<feature type="region of interest" description="Disordered" evidence="16">
    <location>
        <begin position="1687"/>
        <end position="1709"/>
    </location>
</feature>
<dbReference type="Pfam" id="PF00055">
    <property type="entry name" value="Laminin_N"/>
    <property type="match status" value="1"/>
</dbReference>
<dbReference type="PANTHER" id="PTHR10574:SF375">
    <property type="entry name" value="LAMININ SUBUNIT BETA-1"/>
    <property type="match status" value="1"/>
</dbReference>
<feature type="disulfide bond" evidence="14">
    <location>
        <begin position="1119"/>
        <end position="1128"/>
    </location>
</feature>
<evidence type="ECO:0000256" key="5">
    <source>
        <dbReference type="ARBA" id="ARBA00022729"/>
    </source>
</evidence>
<dbReference type="SUPFAM" id="SSF57196">
    <property type="entry name" value="EGF/Laminin"/>
    <property type="match status" value="13"/>
</dbReference>
<dbReference type="FunFam" id="2.10.25.10:FF:000224">
    <property type="entry name" value="Usherin"/>
    <property type="match status" value="1"/>
</dbReference>
<feature type="disulfide bond" evidence="14">
    <location>
        <begin position="795"/>
        <end position="807"/>
    </location>
</feature>
<dbReference type="SMART" id="SM00136">
    <property type="entry name" value="LamNT"/>
    <property type="match status" value="1"/>
</dbReference>
<feature type="disulfide bond" evidence="14">
    <location>
        <begin position="1081"/>
        <end position="1095"/>
    </location>
</feature>
<dbReference type="FunFam" id="2.10.25.10:FF:000242">
    <property type="entry name" value="Laminin subunit alpha 1"/>
    <property type="match status" value="1"/>
</dbReference>
<dbReference type="PROSITE" id="PS51117">
    <property type="entry name" value="LAMININ_NTER"/>
    <property type="match status" value="1"/>
</dbReference>
<keyword evidence="9 15" id="KW-0175">Coiled coil</keyword>
<keyword evidence="13 14" id="KW-0424">Laminin EGF-like domain</keyword>
<feature type="domain" description="Laminin EGF-like" evidence="18">
    <location>
        <begin position="944"/>
        <end position="995"/>
    </location>
</feature>
<keyword evidence="3" id="KW-0964">Secreted</keyword>
<evidence type="ECO:0000313" key="20">
    <source>
        <dbReference type="EMBL" id="THD23959.1"/>
    </source>
</evidence>
<evidence type="ECO:0000256" key="1">
    <source>
        <dbReference type="ARBA" id="ARBA00004302"/>
    </source>
</evidence>
<feature type="disulfide bond" evidence="14">
    <location>
        <begin position="797"/>
        <end position="814"/>
    </location>
</feature>
<keyword evidence="4" id="KW-0272">Extracellular matrix</keyword>
<dbReference type="GO" id="GO:0007411">
    <property type="term" value="P:axon guidance"/>
    <property type="evidence" value="ECO:0007669"/>
    <property type="project" value="TreeGrafter"/>
</dbReference>
<feature type="domain" description="Laminin EGF-like" evidence="18">
    <location>
        <begin position="841"/>
        <end position="888"/>
    </location>
</feature>
<evidence type="ECO:0000256" key="7">
    <source>
        <dbReference type="ARBA" id="ARBA00022869"/>
    </source>
</evidence>
<comment type="subcellular location">
    <subcellularLocation>
        <location evidence="2">Cell projection</location>
    </subcellularLocation>
    <subcellularLocation>
        <location evidence="1">Secreted</location>
        <location evidence="1">Extracellular space</location>
        <location evidence="1">Extracellular matrix</location>
        <location evidence="1">Basement membrane</location>
    </subcellularLocation>
</comment>
<feature type="disulfide bond" evidence="14">
    <location>
        <begin position="1020"/>
        <end position="1029"/>
    </location>
</feature>
<keyword evidence="11" id="KW-0325">Glycoprotein</keyword>
<dbReference type="FunFam" id="2.10.25.10:FF:000065">
    <property type="entry name" value="Laminin subunit beta 1"/>
    <property type="match status" value="1"/>
</dbReference>
<dbReference type="GO" id="GO:0042995">
    <property type="term" value="C:cell projection"/>
    <property type="evidence" value="ECO:0007669"/>
    <property type="project" value="UniProtKB-SubCell"/>
</dbReference>
<dbReference type="CDD" id="cd00055">
    <property type="entry name" value="EGF_Lam"/>
    <property type="match status" value="13"/>
</dbReference>
<evidence type="ECO:0000256" key="9">
    <source>
        <dbReference type="ARBA" id="ARBA00023054"/>
    </source>
</evidence>
<name>A0A4E0R5Y7_FASHE</name>
<dbReference type="PRINTS" id="PR00011">
    <property type="entry name" value="EGFLAMININ"/>
</dbReference>
<feature type="disulfide bond" evidence="14">
    <location>
        <begin position="768"/>
        <end position="777"/>
    </location>
</feature>
<dbReference type="FunFam" id="2.10.25.10:FF:000011">
    <property type="entry name" value="Cadherin EGF LAG seven-pass G-type receptor"/>
    <property type="match status" value="1"/>
</dbReference>